<gene>
    <name evidence="7" type="ORF">GTA08_BOTSDO08532</name>
</gene>
<evidence type="ECO:0000256" key="1">
    <source>
        <dbReference type="ARBA" id="ARBA00007992"/>
    </source>
</evidence>
<dbReference type="OrthoDB" id="9993796at2759"/>
<dbReference type="InterPro" id="IPR050493">
    <property type="entry name" value="FAD-dep_Monooxygenase_BioMet"/>
</dbReference>
<accession>A0A8H4IPW4</accession>
<dbReference type="SUPFAM" id="SSF53335">
    <property type="entry name" value="S-adenosyl-L-methionine-dependent methyltransferases"/>
    <property type="match status" value="1"/>
</dbReference>
<dbReference type="SUPFAM" id="SSF51905">
    <property type="entry name" value="FAD/NAD(P)-binding domain"/>
    <property type="match status" value="1"/>
</dbReference>
<keyword evidence="2" id="KW-0285">Flavoprotein</keyword>
<dbReference type="Gene3D" id="3.40.50.150">
    <property type="entry name" value="Vaccinia Virus protein VP39"/>
    <property type="match status" value="1"/>
</dbReference>
<dbReference type="PANTHER" id="PTHR13789">
    <property type="entry name" value="MONOOXYGENASE"/>
    <property type="match status" value="1"/>
</dbReference>
<proteinExistence type="inferred from homology"/>
<keyword evidence="8" id="KW-1185">Reference proteome</keyword>
<dbReference type="EMBL" id="WWBZ02000051">
    <property type="protein sequence ID" value="KAF4304829.1"/>
    <property type="molecule type" value="Genomic_DNA"/>
</dbReference>
<dbReference type="AlphaFoldDB" id="A0A8H4IPW4"/>
<evidence type="ECO:0000256" key="3">
    <source>
        <dbReference type="ARBA" id="ARBA00022827"/>
    </source>
</evidence>
<dbReference type="PANTHER" id="PTHR13789:SF261">
    <property type="entry name" value="HYDROXYLASE, PUTATIVE (AFU_ORTHOLOGUE AFUA_7G00590)-RELATED"/>
    <property type="match status" value="1"/>
</dbReference>
<keyword evidence="4" id="KW-0560">Oxidoreductase</keyword>
<comment type="similarity">
    <text evidence="1">Belongs to the paxM FAD-dependent monooxygenase family.</text>
</comment>
<evidence type="ECO:0000256" key="4">
    <source>
        <dbReference type="ARBA" id="ARBA00023002"/>
    </source>
</evidence>
<reference evidence="7" key="1">
    <citation type="submission" date="2020-04" db="EMBL/GenBank/DDBJ databases">
        <title>Genome Assembly and Annotation of Botryosphaeria dothidea sdau 11-99, a Latent Pathogen of Apple Fruit Ring Rot in China.</title>
        <authorList>
            <person name="Yu C."/>
            <person name="Diao Y."/>
            <person name="Lu Q."/>
            <person name="Zhao J."/>
            <person name="Cui S."/>
            <person name="Peng C."/>
            <person name="He B."/>
            <person name="Liu H."/>
        </authorList>
    </citation>
    <scope>NUCLEOTIDE SEQUENCE [LARGE SCALE GENOMIC DNA]</scope>
    <source>
        <strain evidence="7">Sdau11-99</strain>
    </source>
</reference>
<dbReference type="Pfam" id="PF01494">
    <property type="entry name" value="FAD_binding_3"/>
    <property type="match status" value="1"/>
</dbReference>
<dbReference type="GO" id="GO:0071949">
    <property type="term" value="F:FAD binding"/>
    <property type="evidence" value="ECO:0007669"/>
    <property type="project" value="InterPro"/>
</dbReference>
<protein>
    <submittedName>
        <fullName evidence="7">Monooxygenase FAD-binding protein</fullName>
    </submittedName>
</protein>
<keyword evidence="3" id="KW-0274">FAD</keyword>
<dbReference type="InterPro" id="IPR036188">
    <property type="entry name" value="FAD/NAD-bd_sf"/>
</dbReference>
<evidence type="ECO:0000313" key="8">
    <source>
        <dbReference type="Proteomes" id="UP000572817"/>
    </source>
</evidence>
<keyword evidence="5 7" id="KW-0503">Monooxygenase</keyword>
<feature type="domain" description="FAD-binding" evidence="6">
    <location>
        <begin position="8"/>
        <end position="348"/>
    </location>
</feature>
<dbReference type="Proteomes" id="UP000572817">
    <property type="component" value="Unassembled WGS sequence"/>
</dbReference>
<evidence type="ECO:0000259" key="6">
    <source>
        <dbReference type="Pfam" id="PF01494"/>
    </source>
</evidence>
<name>A0A8H4IPW4_9PEZI</name>
<evidence type="ECO:0000313" key="7">
    <source>
        <dbReference type="EMBL" id="KAF4304829.1"/>
    </source>
</evidence>
<evidence type="ECO:0000256" key="2">
    <source>
        <dbReference type="ARBA" id="ARBA00022630"/>
    </source>
</evidence>
<dbReference type="InterPro" id="IPR029063">
    <property type="entry name" value="SAM-dependent_MTases_sf"/>
</dbReference>
<dbReference type="InterPro" id="IPR002938">
    <property type="entry name" value="FAD-bd"/>
</dbReference>
<evidence type="ECO:0000256" key="5">
    <source>
        <dbReference type="ARBA" id="ARBA00023033"/>
    </source>
</evidence>
<sequence>MAQDRPLKVLVIGAGIGGLSAAIALRQQGHEVEIFEKSRLASEVGAAVHLAPNCTALLNRWDIFPETFGATVYESIIFRDSETVPRYQKYYEDERTNWQAEYFLVHRVDLHSALKDKALSEDGSGVPAKLHTSCAITDVDCNAATITLVDGTSVTGDVVIAADGIHSRARKSVTGREVPLFTSGKCAYRWLMPTSVLQQNPETSLFAEERGQVVQVGGEGSNGEFRRIVFYPCSNNAIMNCIGFVPTQEVGPIQKGLSGYNQSANKGKLVKHFDGFSSPVIKMLEKAPEDEVMLWDLLDMEVLPSWVNGKTVLLGDAAHPFLPCKYNMGQGAAQAVEDAAALGVCLPAGSSPEEVPLRLRLWERCRKERADWVQEVTRIRGRDPSGKDGPPQTSEQFAAAFKECVAHDAWNHAINVSIGQPNTAMATQTKLSISEYLSSPSSTEAERLQSQHHLVVNAFGGMLLCPVDLTKPNFCALDSCGADGFWLSELREELAQPDSAMLIGTDIASYPPNGFAKNIDIRQQNMMDPYPDEWTGSFDLIHQRAAVAFFPDWTKALEVTRRQIALLKPGAWIQLVDSVMLAGEASPTDPPSARFFKTLGNCMAALKLNTHIGIQLGKLLQEAGGVEQVETKAVMVRLGKGAGSPELEELGYEELDKMIRLVAGAVGRIEGLKFSKEELHELLESVREEAKTVGFDMKWYAAWARKSL</sequence>
<dbReference type="GO" id="GO:0004497">
    <property type="term" value="F:monooxygenase activity"/>
    <property type="evidence" value="ECO:0007669"/>
    <property type="project" value="UniProtKB-KW"/>
</dbReference>
<dbReference type="SUPFAM" id="SSF54373">
    <property type="entry name" value="FAD-linked reductases, C-terminal domain"/>
    <property type="match status" value="1"/>
</dbReference>
<dbReference type="PRINTS" id="PR00420">
    <property type="entry name" value="RNGMNOXGNASE"/>
</dbReference>
<comment type="caution">
    <text evidence="7">The sequence shown here is derived from an EMBL/GenBank/DDBJ whole genome shotgun (WGS) entry which is preliminary data.</text>
</comment>
<organism evidence="7 8">
    <name type="scientific">Botryosphaeria dothidea</name>
    <dbReference type="NCBI Taxonomy" id="55169"/>
    <lineage>
        <taxon>Eukaryota</taxon>
        <taxon>Fungi</taxon>
        <taxon>Dikarya</taxon>
        <taxon>Ascomycota</taxon>
        <taxon>Pezizomycotina</taxon>
        <taxon>Dothideomycetes</taxon>
        <taxon>Dothideomycetes incertae sedis</taxon>
        <taxon>Botryosphaeriales</taxon>
        <taxon>Botryosphaeriaceae</taxon>
        <taxon>Botryosphaeria</taxon>
    </lineage>
</organism>
<dbReference type="Gene3D" id="3.50.50.60">
    <property type="entry name" value="FAD/NAD(P)-binding domain"/>
    <property type="match status" value="1"/>
</dbReference>